<proteinExistence type="predicted"/>
<keyword evidence="5" id="KW-1185">Reference proteome</keyword>
<dbReference type="PROSITE" id="PS00615">
    <property type="entry name" value="C_TYPE_LECTIN_1"/>
    <property type="match status" value="3"/>
</dbReference>
<dbReference type="FunFam" id="3.10.100.10:FF:000030">
    <property type="entry name" value="Mannose receptor C-type 1"/>
    <property type="match status" value="1"/>
</dbReference>
<dbReference type="AlphaFoldDB" id="A0A7K5FNP4"/>
<name>A0A7K5FNP4_PROAR</name>
<dbReference type="PANTHER" id="PTHR22803">
    <property type="entry name" value="MANNOSE, PHOSPHOLIPASE, LECTIN RECEPTOR RELATED"/>
    <property type="match status" value="1"/>
</dbReference>
<feature type="domain" description="C-type lectin" evidence="3">
    <location>
        <begin position="728"/>
        <end position="839"/>
    </location>
</feature>
<keyword evidence="1" id="KW-1015">Disulfide bond</keyword>
<dbReference type="InterPro" id="IPR001304">
    <property type="entry name" value="C-type_lectin-like"/>
</dbReference>
<evidence type="ECO:0000259" key="3">
    <source>
        <dbReference type="PROSITE" id="PS50041"/>
    </source>
</evidence>
<keyword evidence="2" id="KW-0472">Membrane</keyword>
<dbReference type="FunFam" id="3.10.100.10:FF:000031">
    <property type="entry name" value="macrophage mannose receptor 1"/>
    <property type="match status" value="1"/>
</dbReference>
<dbReference type="FunFam" id="3.10.100.10:FF:000027">
    <property type="entry name" value="Mannose receptor, C type 1"/>
    <property type="match status" value="1"/>
</dbReference>
<dbReference type="SUPFAM" id="SSF56436">
    <property type="entry name" value="C-type lectin-like"/>
    <property type="match status" value="7"/>
</dbReference>
<dbReference type="PRINTS" id="PR01504">
    <property type="entry name" value="PNCREATITSAP"/>
</dbReference>
<feature type="domain" description="C-type lectin" evidence="3">
    <location>
        <begin position="868"/>
        <end position="985"/>
    </location>
</feature>
<feature type="non-terminal residue" evidence="4">
    <location>
        <position position="1089"/>
    </location>
</feature>
<accession>A0A7K5FNP4</accession>
<sequence length="1089" mass="124880">SETNVPIRCPDQWMSYAGHCYIIHRDPKIWKDALTSCRKEDGDLASIHNVEEYSFIISQLGYQPSDELWTGLNDLKVQMYFEWSDGTPVTYTKWLRGEPTHANNRQEDCVVMKGKDGFWADHSCEKRIGYICKRKPMSEGPTEEETIDMGCQSGWKRHGFYCYFIGNTFVSFSQANQTCGRHHAFLATIEDRYEQAYLTSLVGLRTERYFWIGLSDVEEKGTFKWANGESVLFTHWNSEMPGRKPGCVAMRTGIAGGLWDVIKCEEKAKFLCKVWAEGVTLPPVPTTTPIPRCPEGWDSNSRISFCFKSFSRPEQKKTWLESQEFCRAVGGDLASINGKEEQYVIWRSIANNGYYHQHFWMGLHYLNPDDGFVWSDGSPCQWKNMPIDHSKYFLLQQKVYNCNKYLVLPGASVKPEPTESPAPKYRTTEDGWIIHEDKQYYFSTESVPIEKGREFCKRNFGDLAVIESESERKFLWRYILKNGKEDAYFIGLQLSVDQRTSWIDGTPVNYLAWAPHEPNFANNDENCVVMYKNLGFWNDINCGYPNPYICERHNSSINSTVPPTTFSTPRGCQPAWLSFHNKCYKIFGSMEDERVTWHAARTACMNLGGNLATIPNEQVQGTVSCSVHFKTFLSVSYTKGNSVSHSCRRDMKREPFSFYRGKKKGKSLSLFLCNMESRKKAFCLTLFATTVKSQSLFEKLCESFFILYFTDAEFLPSTSSSPSSIMRYDNSSYLFIHTKMNWEDARKTCKRDQFDLSSILDPYSHSFLWLKMLKYGVPMWIGLNSNVTNGRYEWIDNWRMKYTKWAEGEPKQKIGCVYLDIAGAWKTGSCNESYFSVCKKADVQAPTEPPQLPGKCPESEGHKSWIPFRGHCYYIESSSTRNWAQASLECLRLGASLVSVEDSAEANFLAYTIEQLEGKTSTFWTGMYRNVDGEWLWLDNTAVNFVNWNAGEPSPQQNEHCVEMYANSGYWNNFYCSSYKGYVCKKPKTIEMPPAAEVPPAEMPTKAMTRDKKAPALNHGKTGIVVIVVILILVGSGLAGYLFYKRRKNRLSTNDSFENNLYFNSDAVPGTSDTKDLVTNIERNEHATL</sequence>
<keyword evidence="2" id="KW-0812">Transmembrane</keyword>
<dbReference type="InterPro" id="IPR018378">
    <property type="entry name" value="C-type_lectin_CS"/>
</dbReference>
<dbReference type="Gene3D" id="3.10.100.10">
    <property type="entry name" value="Mannose-Binding Protein A, subunit A"/>
    <property type="match status" value="7"/>
</dbReference>
<dbReference type="FunFam" id="3.10.100.10:FF:000016">
    <property type="entry name" value="macrophage mannose receptor 1"/>
    <property type="match status" value="1"/>
</dbReference>
<dbReference type="InterPro" id="IPR016187">
    <property type="entry name" value="CTDL_fold"/>
</dbReference>
<dbReference type="CDD" id="cd00037">
    <property type="entry name" value="CLECT"/>
    <property type="match status" value="7"/>
</dbReference>
<feature type="domain" description="C-type lectin" evidence="3">
    <location>
        <begin position="302"/>
        <end position="402"/>
    </location>
</feature>
<feature type="transmembrane region" description="Helical" evidence="2">
    <location>
        <begin position="1023"/>
        <end position="1044"/>
    </location>
</feature>
<evidence type="ECO:0000256" key="2">
    <source>
        <dbReference type="SAM" id="Phobius"/>
    </source>
</evidence>
<dbReference type="EMBL" id="VYZH01003133">
    <property type="protein sequence ID" value="NWS46518.1"/>
    <property type="molecule type" value="Genomic_DNA"/>
</dbReference>
<feature type="domain" description="C-type lectin" evidence="3">
    <location>
        <begin position="16"/>
        <end position="133"/>
    </location>
</feature>
<reference evidence="4 5" key="1">
    <citation type="submission" date="2019-09" db="EMBL/GenBank/DDBJ databases">
        <title>Bird 10,000 Genomes (B10K) Project - Family phase.</title>
        <authorList>
            <person name="Zhang G."/>
        </authorList>
    </citation>
    <scope>NUCLEOTIDE SEQUENCE [LARGE SCALE GENOMIC DNA]</scope>
    <source>
        <strain evidence="4">B10K-DU-017-47</strain>
    </source>
</reference>
<feature type="non-terminal residue" evidence="4">
    <location>
        <position position="1"/>
    </location>
</feature>
<dbReference type="InterPro" id="IPR016186">
    <property type="entry name" value="C-type_lectin-like/link_sf"/>
</dbReference>
<feature type="domain" description="C-type lectin" evidence="3">
    <location>
        <begin position="158"/>
        <end position="273"/>
    </location>
</feature>
<evidence type="ECO:0000313" key="4">
    <source>
        <dbReference type="EMBL" id="NWS46518.1"/>
    </source>
</evidence>
<dbReference type="OrthoDB" id="6356110at2759"/>
<gene>
    <name evidence="4" type="primary">Mrc1_1</name>
    <name evidence="4" type="ORF">PROATE_R12093</name>
</gene>
<dbReference type="FunFam" id="3.10.100.10:FF:000022">
    <property type="entry name" value="Mannose receptor C-type 1"/>
    <property type="match status" value="1"/>
</dbReference>
<dbReference type="Pfam" id="PF00059">
    <property type="entry name" value="Lectin_C"/>
    <property type="match status" value="6"/>
</dbReference>
<dbReference type="InterPro" id="IPR050111">
    <property type="entry name" value="C-type_lectin/snaclec_domain"/>
</dbReference>
<feature type="domain" description="C-type lectin" evidence="3">
    <location>
        <begin position="435"/>
        <end position="551"/>
    </location>
</feature>
<evidence type="ECO:0000256" key="1">
    <source>
        <dbReference type="ARBA" id="ARBA00023157"/>
    </source>
</evidence>
<organism evidence="4 5">
    <name type="scientific">Probosciger aterrimus</name>
    <name type="common">Palm cockatoo</name>
    <dbReference type="NCBI Taxonomy" id="141839"/>
    <lineage>
        <taxon>Eukaryota</taxon>
        <taxon>Metazoa</taxon>
        <taxon>Chordata</taxon>
        <taxon>Craniata</taxon>
        <taxon>Vertebrata</taxon>
        <taxon>Euteleostomi</taxon>
        <taxon>Archelosauria</taxon>
        <taxon>Archosauria</taxon>
        <taxon>Dinosauria</taxon>
        <taxon>Saurischia</taxon>
        <taxon>Theropoda</taxon>
        <taxon>Coelurosauria</taxon>
        <taxon>Aves</taxon>
        <taxon>Neognathae</taxon>
        <taxon>Neoaves</taxon>
        <taxon>Telluraves</taxon>
        <taxon>Australaves</taxon>
        <taxon>Psittaciformes</taxon>
        <taxon>Cacatuidae</taxon>
        <taxon>Probosciger</taxon>
    </lineage>
</organism>
<comment type="caution">
    <text evidence="4">The sequence shown here is derived from an EMBL/GenBank/DDBJ whole genome shotgun (WGS) entry which is preliminary data.</text>
</comment>
<dbReference type="Proteomes" id="UP000562415">
    <property type="component" value="Unassembled WGS sequence"/>
</dbReference>
<protein>
    <submittedName>
        <fullName evidence="4">MRC1 protein</fullName>
    </submittedName>
</protein>
<evidence type="ECO:0000313" key="5">
    <source>
        <dbReference type="Proteomes" id="UP000562415"/>
    </source>
</evidence>
<dbReference type="PROSITE" id="PS50041">
    <property type="entry name" value="C_TYPE_LECTIN_2"/>
    <property type="match status" value="6"/>
</dbReference>
<keyword evidence="2" id="KW-1133">Transmembrane helix</keyword>
<dbReference type="SMART" id="SM00034">
    <property type="entry name" value="CLECT"/>
    <property type="match status" value="7"/>
</dbReference>